<sequence>MMAATARRKPRGGDDVMDSIYSVVAVVFILVACVELGDAATAVDVYRLSLRIEARRPQPPRRHFSEALRALWRAAFPEVELRGLISEQWKEMGWQGAAFPEVELRGLKLFCTN</sequence>
<feature type="domain" description="ELMO" evidence="2">
    <location>
        <begin position="63"/>
        <end position="113"/>
    </location>
</feature>
<dbReference type="Gramene" id="ONK81079">
    <property type="protein sequence ID" value="ONK81079"/>
    <property type="gene ID" value="A4U43_C01F24990"/>
</dbReference>
<dbReference type="PROSITE" id="PS51257">
    <property type="entry name" value="PROKAR_LIPOPROTEIN"/>
    <property type="match status" value="1"/>
</dbReference>
<evidence type="ECO:0000313" key="4">
    <source>
        <dbReference type="Proteomes" id="UP000243459"/>
    </source>
</evidence>
<organism evidence="3 4">
    <name type="scientific">Asparagus officinalis</name>
    <name type="common">Garden asparagus</name>
    <dbReference type="NCBI Taxonomy" id="4686"/>
    <lineage>
        <taxon>Eukaryota</taxon>
        <taxon>Viridiplantae</taxon>
        <taxon>Streptophyta</taxon>
        <taxon>Embryophyta</taxon>
        <taxon>Tracheophyta</taxon>
        <taxon>Spermatophyta</taxon>
        <taxon>Magnoliopsida</taxon>
        <taxon>Liliopsida</taxon>
        <taxon>Asparagales</taxon>
        <taxon>Asparagaceae</taxon>
        <taxon>Asparagoideae</taxon>
        <taxon>Asparagus</taxon>
    </lineage>
</organism>
<dbReference type="Proteomes" id="UP000243459">
    <property type="component" value="Chromosome 1"/>
</dbReference>
<reference evidence="4" key="1">
    <citation type="journal article" date="2017" name="Nat. Commun.">
        <title>The asparagus genome sheds light on the origin and evolution of a young Y chromosome.</title>
        <authorList>
            <person name="Harkess A."/>
            <person name="Zhou J."/>
            <person name="Xu C."/>
            <person name="Bowers J.E."/>
            <person name="Van der Hulst R."/>
            <person name="Ayyampalayam S."/>
            <person name="Mercati F."/>
            <person name="Riccardi P."/>
            <person name="McKain M.R."/>
            <person name="Kakrana A."/>
            <person name="Tang H."/>
            <person name="Ray J."/>
            <person name="Groenendijk J."/>
            <person name="Arikit S."/>
            <person name="Mathioni S.M."/>
            <person name="Nakano M."/>
            <person name="Shan H."/>
            <person name="Telgmann-Rauber A."/>
            <person name="Kanno A."/>
            <person name="Yue Z."/>
            <person name="Chen H."/>
            <person name="Li W."/>
            <person name="Chen Y."/>
            <person name="Xu X."/>
            <person name="Zhang Y."/>
            <person name="Luo S."/>
            <person name="Chen H."/>
            <person name="Gao J."/>
            <person name="Mao Z."/>
            <person name="Pires J.C."/>
            <person name="Luo M."/>
            <person name="Kudrna D."/>
            <person name="Wing R.A."/>
            <person name="Meyers B.C."/>
            <person name="Yi K."/>
            <person name="Kong H."/>
            <person name="Lavrijsen P."/>
            <person name="Sunseri F."/>
            <person name="Falavigna A."/>
            <person name="Ye Y."/>
            <person name="Leebens-Mack J.H."/>
            <person name="Chen G."/>
        </authorList>
    </citation>
    <scope>NUCLEOTIDE SEQUENCE [LARGE SCALE GENOMIC DNA]</scope>
    <source>
        <strain evidence="4">cv. DH0086</strain>
    </source>
</reference>
<keyword evidence="4" id="KW-1185">Reference proteome</keyword>
<feature type="transmembrane region" description="Helical" evidence="1">
    <location>
        <begin position="20"/>
        <end position="46"/>
    </location>
</feature>
<accession>A0A5P1FVE4</accession>
<gene>
    <name evidence="3" type="ORF">A4U43_C01F24990</name>
</gene>
<protein>
    <recommendedName>
        <fullName evidence="2">ELMO domain-containing protein</fullName>
    </recommendedName>
</protein>
<dbReference type="EMBL" id="CM007381">
    <property type="protein sequence ID" value="ONK81079.1"/>
    <property type="molecule type" value="Genomic_DNA"/>
</dbReference>
<keyword evidence="1" id="KW-1133">Transmembrane helix</keyword>
<proteinExistence type="predicted"/>
<dbReference type="Pfam" id="PF04727">
    <property type="entry name" value="ELMO_CED12"/>
    <property type="match status" value="1"/>
</dbReference>
<dbReference type="AlphaFoldDB" id="A0A5P1FVE4"/>
<keyword evidence="1" id="KW-0472">Membrane</keyword>
<dbReference type="PROSITE" id="PS51335">
    <property type="entry name" value="ELMO"/>
    <property type="match status" value="1"/>
</dbReference>
<name>A0A5P1FVE4_ASPOF</name>
<evidence type="ECO:0000259" key="2">
    <source>
        <dbReference type="PROSITE" id="PS51335"/>
    </source>
</evidence>
<keyword evidence="1" id="KW-0812">Transmembrane</keyword>
<evidence type="ECO:0000256" key="1">
    <source>
        <dbReference type="SAM" id="Phobius"/>
    </source>
</evidence>
<dbReference type="InterPro" id="IPR006816">
    <property type="entry name" value="ELMO_dom"/>
</dbReference>
<evidence type="ECO:0000313" key="3">
    <source>
        <dbReference type="EMBL" id="ONK81079.1"/>
    </source>
</evidence>